<comment type="catalytic activity">
    <reaction evidence="1">
        <text>a 5'-end (N(7)-methyl 5'-triphosphoguanosine)-ribonucleoside in mRNA + S-adenosyl-L-methionine = a 5'-end (N(7)-methyl 5'-triphosphoguanosine)-(2'-O-methyl-ribonucleoside) in mRNA + S-adenosyl-L-homocysteine + H(+)</text>
        <dbReference type="Rhea" id="RHEA:67020"/>
        <dbReference type="Rhea" id="RHEA-COMP:17167"/>
        <dbReference type="Rhea" id="RHEA-COMP:17168"/>
        <dbReference type="ChEBI" id="CHEBI:15378"/>
        <dbReference type="ChEBI" id="CHEBI:57856"/>
        <dbReference type="ChEBI" id="CHEBI:59789"/>
        <dbReference type="ChEBI" id="CHEBI:156461"/>
        <dbReference type="ChEBI" id="CHEBI:167609"/>
        <dbReference type="EC" id="2.1.1.57"/>
    </reaction>
</comment>
<name>A0ABP1RG24_9HEXA</name>
<keyword evidence="1" id="KW-0539">Nucleus</keyword>
<dbReference type="Proteomes" id="UP001642540">
    <property type="component" value="Unassembled WGS sequence"/>
</dbReference>
<dbReference type="InterPro" id="IPR029063">
    <property type="entry name" value="SAM-dependent_MTases_sf"/>
</dbReference>
<gene>
    <name evidence="4" type="ORF">ODALV1_LOCUS21596</name>
</gene>
<dbReference type="SUPFAM" id="SSF53335">
    <property type="entry name" value="S-adenosyl-L-methionine-dependent methyltransferases"/>
    <property type="match status" value="1"/>
</dbReference>
<accession>A0ABP1RG24</accession>
<dbReference type="InterPro" id="IPR002877">
    <property type="entry name" value="RNA_MeTrfase_FtsJ_dom"/>
</dbReference>
<evidence type="ECO:0000313" key="4">
    <source>
        <dbReference type="EMBL" id="CAL8126884.1"/>
    </source>
</evidence>
<keyword evidence="1" id="KW-0489">Methyltransferase</keyword>
<dbReference type="InterPro" id="IPR050851">
    <property type="entry name" value="mRNA_Cap_2O-Ribose_MeTrfase"/>
</dbReference>
<feature type="region of interest" description="Disordered" evidence="2">
    <location>
        <begin position="27"/>
        <end position="128"/>
    </location>
</feature>
<keyword evidence="1" id="KW-0507">mRNA processing</keyword>
<comment type="caution">
    <text evidence="4">The sequence shown here is derived from an EMBL/GenBank/DDBJ whole genome shotgun (WGS) entry which is preliminary data.</text>
</comment>
<dbReference type="EMBL" id="CAXLJM020000072">
    <property type="protein sequence ID" value="CAL8126884.1"/>
    <property type="molecule type" value="Genomic_DNA"/>
</dbReference>
<evidence type="ECO:0000256" key="1">
    <source>
        <dbReference type="RuleBase" id="RU368012"/>
    </source>
</evidence>
<keyword evidence="5" id="KW-1185">Reference proteome</keyword>
<evidence type="ECO:0000313" key="5">
    <source>
        <dbReference type="Proteomes" id="UP001642540"/>
    </source>
</evidence>
<keyword evidence="1" id="KW-0808">Transferase</keyword>
<evidence type="ECO:0000256" key="2">
    <source>
        <dbReference type="SAM" id="MobiDB-lite"/>
    </source>
</evidence>
<keyword evidence="1" id="KW-0949">S-adenosyl-L-methionine</keyword>
<proteinExistence type="predicted"/>
<reference evidence="4 5" key="1">
    <citation type="submission" date="2024-08" db="EMBL/GenBank/DDBJ databases">
        <authorList>
            <person name="Cucini C."/>
            <person name="Frati F."/>
        </authorList>
    </citation>
    <scope>NUCLEOTIDE SEQUENCE [LARGE SCALE GENOMIC DNA]</scope>
</reference>
<sequence>MADVEVMDVVDEGIDVSVDSIPDTEVSLAVITNHEPKELSEENDVEEQPSNNGHGGNVHEEEKNGDASKSGINPLGSLSGKSVDNGIEKDGEAKAKSNMERAAVPTPSILPKKSNLKRSKCSPEANGLSASAIPSKKIRIVENLDTSNSNNNITLDSEVENDNMQGVDETASILEEESCGEKMVWLNSASSHVNQSNVNVDFVRDNLSPVKRNFSVEIDMRFILTETVTAILTTKSKIASIGPTDFHLWIARNSSHSDKSKSFMYQENFLRMANLDALLKYDLTSPKELVNSSNFEEIYYVGDLWYNSKGYREYILWATNQQQAHFSTKILAMKTIGPRSTEKNIRDKAGILFHERTPLKTDSDDLKYLCTEMVESCGGFSDPQDILIVETINRYVDFVLARSGGKGLHTFLVDNPEVSYAYESCREVRYQKYFYVECLIALRCLREGGTFICKIFDSFTLFTTGLLFLLYKCFTSISIHKPSSSPACTSERFVICKGKIDNADTIYVVDFLSDCLDMVVNNQEQRKIVRRRVRRRLAVLRMEVQTLVPLRVILSHADFFQFIRESNIRLSTQLIQSIDKLCELMGSGGKISKDETAAVMGASNFSILSLQNVPSVLKFQESIDVKIPIEACKHFLTGYNIREELFDLNEKLIEGIDLLLPKVISSDGSKDLFAFPIQSRYTAGINKPVHGFFFGCGGSNILHFEGNGWRHLDCPELVLPYGTLVMGEIAEEVCTIGKDYKFVRCFHLFDAVFICGAYVGSYALEIRQQILSRFINCLKNPSTNVNQNIFMVQSYVLKDVPEFYNNICSSEAHNFIGYNSKLRRYMTKKQEIKKKENWAFVGGFLIIENSMDSSPENFFSKHQSSRSIWIMDERKTVSEVTA</sequence>
<dbReference type="Pfam" id="PF01728">
    <property type="entry name" value="FtsJ"/>
    <property type="match status" value="1"/>
</dbReference>
<comment type="function">
    <text evidence="1">S-adenosyl-L-methionine-dependent methyltransferase that mediates RNA cap1 2'-O-ribose methylation to the 5'-cap structure of RNAs. Methylates the ribose of the first nucleotide of a m(7)GpppG-capped mRNA to produce m(7)GpppNmp (cap1).</text>
</comment>
<organism evidence="4 5">
    <name type="scientific">Orchesella dallaii</name>
    <dbReference type="NCBI Taxonomy" id="48710"/>
    <lineage>
        <taxon>Eukaryota</taxon>
        <taxon>Metazoa</taxon>
        <taxon>Ecdysozoa</taxon>
        <taxon>Arthropoda</taxon>
        <taxon>Hexapoda</taxon>
        <taxon>Collembola</taxon>
        <taxon>Entomobryomorpha</taxon>
        <taxon>Entomobryoidea</taxon>
        <taxon>Orchesellidae</taxon>
        <taxon>Orchesellinae</taxon>
        <taxon>Orchesella</taxon>
    </lineage>
</organism>
<dbReference type="PANTHER" id="PTHR16121:SF0">
    <property type="entry name" value="CAP-SPECIFIC MRNA (NUCLEOSIDE-2'-O-)-METHYLTRANSFERASE 1"/>
    <property type="match status" value="1"/>
</dbReference>
<dbReference type="EC" id="2.1.1.57" evidence="1"/>
<evidence type="ECO:0000259" key="3">
    <source>
        <dbReference type="Pfam" id="PF01728"/>
    </source>
</evidence>
<feature type="compositionally biased region" description="Basic and acidic residues" evidence="2">
    <location>
        <begin position="86"/>
        <end position="99"/>
    </location>
</feature>
<feature type="domain" description="Ribosomal RNA methyltransferase FtsJ" evidence="3">
    <location>
        <begin position="397"/>
        <end position="499"/>
    </location>
</feature>
<comment type="subcellular location">
    <subcellularLocation>
        <location evidence="1">Nucleus</location>
    </subcellularLocation>
</comment>
<keyword evidence="1" id="KW-0506">mRNA capping</keyword>
<feature type="compositionally biased region" description="Basic and acidic residues" evidence="2">
    <location>
        <begin position="57"/>
        <end position="66"/>
    </location>
</feature>
<dbReference type="Gene3D" id="3.40.50.12760">
    <property type="match status" value="1"/>
</dbReference>
<protein>
    <recommendedName>
        <fullName evidence="1">Cap-specific mRNA (nucleoside-2'-O-)-methyltransferase 1</fullName>
        <ecNumber evidence="1">2.1.1.57</ecNumber>
    </recommendedName>
    <alternativeName>
        <fullName evidence="1">Cap1 2'O-ribose methyltransferase 1</fullName>
    </alternativeName>
</protein>
<dbReference type="PANTHER" id="PTHR16121">
    <property type="entry name" value="CAP-SPECIFIC MRNA (NUCLEOSIDE-2'-O-)-METHYLTRANSFERASE 1-RELATED"/>
    <property type="match status" value="1"/>
</dbReference>